<dbReference type="Proteomes" id="UP000257109">
    <property type="component" value="Unassembled WGS sequence"/>
</dbReference>
<accession>A0A371EKY9</accession>
<name>A0A371EKY9_MUCPR</name>
<feature type="non-terminal residue" evidence="1">
    <location>
        <position position="1"/>
    </location>
</feature>
<comment type="caution">
    <text evidence="1">The sequence shown here is derived from an EMBL/GenBank/DDBJ whole genome shotgun (WGS) entry which is preliminary data.</text>
</comment>
<dbReference type="AlphaFoldDB" id="A0A371EKY9"/>
<evidence type="ECO:0000313" key="1">
    <source>
        <dbReference type="EMBL" id="RDX66589.1"/>
    </source>
</evidence>
<dbReference type="EMBL" id="QJKJ01013371">
    <property type="protein sequence ID" value="RDX66589.1"/>
    <property type="molecule type" value="Genomic_DNA"/>
</dbReference>
<keyword evidence="2" id="KW-1185">Reference proteome</keyword>
<protein>
    <submittedName>
        <fullName evidence="1">Uncharacterized protein</fullName>
    </submittedName>
</protein>
<organism evidence="1 2">
    <name type="scientific">Mucuna pruriens</name>
    <name type="common">Velvet bean</name>
    <name type="synonym">Dolichos pruriens</name>
    <dbReference type="NCBI Taxonomy" id="157652"/>
    <lineage>
        <taxon>Eukaryota</taxon>
        <taxon>Viridiplantae</taxon>
        <taxon>Streptophyta</taxon>
        <taxon>Embryophyta</taxon>
        <taxon>Tracheophyta</taxon>
        <taxon>Spermatophyta</taxon>
        <taxon>Magnoliopsida</taxon>
        <taxon>eudicotyledons</taxon>
        <taxon>Gunneridae</taxon>
        <taxon>Pentapetalae</taxon>
        <taxon>rosids</taxon>
        <taxon>fabids</taxon>
        <taxon>Fabales</taxon>
        <taxon>Fabaceae</taxon>
        <taxon>Papilionoideae</taxon>
        <taxon>50 kb inversion clade</taxon>
        <taxon>NPAAA clade</taxon>
        <taxon>indigoferoid/millettioid clade</taxon>
        <taxon>Phaseoleae</taxon>
        <taxon>Mucuna</taxon>
    </lineage>
</organism>
<sequence>MRPSRLTTLANPVAKTAALVQTKDLEFVNPGGKEGAREIQAALNPQCNPKSVTVEVRGSLENQSGSRKTIECSFLDRDEVDDKPWYHEIKKYPQKAPTHRGQLRITREF</sequence>
<evidence type="ECO:0000313" key="2">
    <source>
        <dbReference type="Proteomes" id="UP000257109"/>
    </source>
</evidence>
<reference evidence="1" key="1">
    <citation type="submission" date="2018-05" db="EMBL/GenBank/DDBJ databases">
        <title>Draft genome of Mucuna pruriens seed.</title>
        <authorList>
            <person name="Nnadi N.E."/>
            <person name="Vos R."/>
            <person name="Hasami M.H."/>
            <person name="Devisetty U.K."/>
            <person name="Aguiy J.C."/>
        </authorList>
    </citation>
    <scope>NUCLEOTIDE SEQUENCE [LARGE SCALE GENOMIC DNA]</scope>
    <source>
        <strain evidence="1">JCA_2017</strain>
    </source>
</reference>
<gene>
    <name evidence="1" type="ORF">CR513_54630</name>
</gene>
<proteinExistence type="predicted"/>